<dbReference type="EMBL" id="UXSR01000306">
    <property type="protein sequence ID" value="VDD76041.1"/>
    <property type="molecule type" value="Genomic_DNA"/>
</dbReference>
<evidence type="ECO:0000256" key="3">
    <source>
        <dbReference type="ARBA" id="ARBA00022532"/>
    </source>
</evidence>
<comment type="subcellular location">
    <subcellularLocation>
        <location evidence="1">Mitochondrion</location>
    </subcellularLocation>
</comment>
<dbReference type="Gene3D" id="3.40.718.10">
    <property type="entry name" value="Isopropylmalate Dehydrogenase"/>
    <property type="match status" value="1"/>
</dbReference>
<evidence type="ECO:0000256" key="4">
    <source>
        <dbReference type="ARBA" id="ARBA00022946"/>
    </source>
</evidence>
<dbReference type="FunFam" id="3.40.718.10:FF:000001">
    <property type="entry name" value="Isocitrate dehydrogenase [NAD] subunit, mitochondrial"/>
    <property type="match status" value="1"/>
</dbReference>
<reference evidence="9" key="1">
    <citation type="submission" date="2017-02" db="UniProtKB">
        <authorList>
            <consortium name="WormBaseParasite"/>
        </authorList>
    </citation>
    <scope>IDENTIFICATION</scope>
</reference>
<dbReference type="STRING" id="53468.A0A0R3U5N6"/>
<dbReference type="OrthoDB" id="10261637at2759"/>
<comment type="similarity">
    <text evidence="2">Belongs to the isocitrate and isopropylmalate dehydrogenases family.</text>
</comment>
<gene>
    <name evidence="7" type="ORF">MCOS_LOCUS2044</name>
</gene>
<accession>A0A0R3U5N6</accession>
<evidence type="ECO:0000313" key="7">
    <source>
        <dbReference type="EMBL" id="VDD76041.1"/>
    </source>
</evidence>
<dbReference type="GO" id="GO:0000287">
    <property type="term" value="F:magnesium ion binding"/>
    <property type="evidence" value="ECO:0007669"/>
    <property type="project" value="InterPro"/>
</dbReference>
<dbReference type="GO" id="GO:0006102">
    <property type="term" value="P:isocitrate metabolic process"/>
    <property type="evidence" value="ECO:0007669"/>
    <property type="project" value="TreeGrafter"/>
</dbReference>
<protein>
    <submittedName>
        <fullName evidence="9">Iso_dh domain-containing protein</fullName>
    </submittedName>
</protein>
<dbReference type="WBParaSite" id="MCOS_0000204301-mRNA-1">
    <property type="protein sequence ID" value="MCOS_0000204301-mRNA-1"/>
    <property type="gene ID" value="MCOS_0000204301"/>
</dbReference>
<organism evidence="9">
    <name type="scientific">Mesocestoides corti</name>
    <name type="common">Flatworm</name>
    <dbReference type="NCBI Taxonomy" id="53468"/>
    <lineage>
        <taxon>Eukaryota</taxon>
        <taxon>Metazoa</taxon>
        <taxon>Spiralia</taxon>
        <taxon>Lophotrochozoa</taxon>
        <taxon>Platyhelminthes</taxon>
        <taxon>Cestoda</taxon>
        <taxon>Eucestoda</taxon>
        <taxon>Cyclophyllidea</taxon>
        <taxon>Mesocestoididae</taxon>
        <taxon>Mesocestoides</taxon>
    </lineage>
</organism>
<dbReference type="Pfam" id="PF00180">
    <property type="entry name" value="Iso_dh"/>
    <property type="match status" value="1"/>
</dbReference>
<keyword evidence="3" id="KW-0816">Tricarboxylic acid cycle</keyword>
<keyword evidence="4" id="KW-0809">Transit peptide</keyword>
<dbReference type="AlphaFoldDB" id="A0A0R3U5N6"/>
<reference evidence="7 8" key="2">
    <citation type="submission" date="2018-10" db="EMBL/GenBank/DDBJ databases">
        <authorList>
            <consortium name="Pathogen Informatics"/>
        </authorList>
    </citation>
    <scope>NUCLEOTIDE SEQUENCE [LARGE SCALE GENOMIC DNA]</scope>
</reference>
<dbReference type="PANTHER" id="PTHR11835">
    <property type="entry name" value="DECARBOXYLATING DEHYDROGENASES-ISOCITRATE, ISOPROPYLMALATE, TARTRATE"/>
    <property type="match status" value="1"/>
</dbReference>
<dbReference type="InterPro" id="IPR024084">
    <property type="entry name" value="IsoPropMal-DH-like_dom"/>
</dbReference>
<evidence type="ECO:0000259" key="6">
    <source>
        <dbReference type="SMART" id="SM01329"/>
    </source>
</evidence>
<keyword evidence="5" id="KW-0496">Mitochondrion</keyword>
<evidence type="ECO:0000256" key="1">
    <source>
        <dbReference type="ARBA" id="ARBA00004173"/>
    </source>
</evidence>
<evidence type="ECO:0000313" key="9">
    <source>
        <dbReference type="WBParaSite" id="MCOS_0000204301-mRNA-1"/>
    </source>
</evidence>
<proteinExistence type="inferred from homology"/>
<dbReference type="GO" id="GO:0006099">
    <property type="term" value="P:tricarboxylic acid cycle"/>
    <property type="evidence" value="ECO:0007669"/>
    <property type="project" value="UniProtKB-KW"/>
</dbReference>
<evidence type="ECO:0000256" key="5">
    <source>
        <dbReference type="ARBA" id="ARBA00023128"/>
    </source>
</evidence>
<dbReference type="PROSITE" id="PS00470">
    <property type="entry name" value="IDH_IMDH"/>
    <property type="match status" value="1"/>
</dbReference>
<evidence type="ECO:0000313" key="8">
    <source>
        <dbReference type="Proteomes" id="UP000267029"/>
    </source>
</evidence>
<keyword evidence="8" id="KW-1185">Reference proteome</keyword>
<dbReference type="GO" id="GO:0051287">
    <property type="term" value="F:NAD binding"/>
    <property type="evidence" value="ECO:0007669"/>
    <property type="project" value="InterPro"/>
</dbReference>
<feature type="domain" description="Isopropylmalate dehydrogenase-like" evidence="6">
    <location>
        <begin position="41"/>
        <end position="359"/>
    </location>
</feature>
<dbReference type="InterPro" id="IPR019818">
    <property type="entry name" value="IsoCit/isopropylmalate_DH_CS"/>
</dbReference>
<dbReference type="SMART" id="SM01329">
    <property type="entry name" value="Iso_dh"/>
    <property type="match status" value="1"/>
</dbReference>
<dbReference type="Proteomes" id="UP000267029">
    <property type="component" value="Unassembled WGS sequence"/>
</dbReference>
<sequence>MTTVTHKTKVDRPYAPLPSTFSLPYEPGVSLPRAKYGGRHTVAMLMGDGVSPEMMSHVKAVYHTLEAPVDFDEVLIDNNSDDAAVREAILAVQRNGVAIKGIVNWFCCKNLLGLKSKNIMIRKQLELFAYVQRCYSFPGVVTRHKDIDITVIRENTEGEYSQLEHESVPGVVESMKIITYEKSARIARFAFDYALQHGRKKVTAVHKANIMKLSDGLFLKTCEEVSKLYPSIEFNSMIIDNCCMQLVSRPQQFEVLVLPNLYGNIVGNLCAGLVGGAGLAAGMNLGENYAIFESGTRKQARSLKGQNIANPVSMLLASADLLDHLGEELSASFTYTPLQNVRTPDIGGMYTTKDVVNAVTSSIISQMQD</sequence>
<dbReference type="SUPFAM" id="SSF53659">
    <property type="entry name" value="Isocitrate/Isopropylmalate dehydrogenase-like"/>
    <property type="match status" value="1"/>
</dbReference>
<name>A0A0R3U5N6_MESCO</name>
<evidence type="ECO:0000256" key="2">
    <source>
        <dbReference type="ARBA" id="ARBA00007769"/>
    </source>
</evidence>
<dbReference type="PANTHER" id="PTHR11835:SF60">
    <property type="entry name" value="ISOCITRATE DEHYDROGENASE [NAD] SUBUNIT, MITOCHONDRIAL"/>
    <property type="match status" value="1"/>
</dbReference>
<dbReference type="GO" id="GO:0016616">
    <property type="term" value="F:oxidoreductase activity, acting on the CH-OH group of donors, NAD or NADP as acceptor"/>
    <property type="evidence" value="ECO:0007669"/>
    <property type="project" value="InterPro"/>
</dbReference>
<dbReference type="GO" id="GO:0005739">
    <property type="term" value="C:mitochondrion"/>
    <property type="evidence" value="ECO:0007669"/>
    <property type="project" value="UniProtKB-SubCell"/>
</dbReference>